<dbReference type="SUPFAM" id="SSF46894">
    <property type="entry name" value="C-terminal effector domain of the bipartite response regulators"/>
    <property type="match status" value="1"/>
</dbReference>
<name>A0A4V6MBH6_9MICO</name>
<dbReference type="OrthoDB" id="134985at2"/>
<evidence type="ECO:0000313" key="4">
    <source>
        <dbReference type="EMBL" id="RZT61099.1"/>
    </source>
</evidence>
<dbReference type="SUPFAM" id="SSF52540">
    <property type="entry name" value="P-loop containing nucleoside triphosphate hydrolases"/>
    <property type="match status" value="1"/>
</dbReference>
<keyword evidence="5" id="KW-1185">Reference proteome</keyword>
<feature type="compositionally biased region" description="Basic residues" evidence="2">
    <location>
        <begin position="1"/>
        <end position="10"/>
    </location>
</feature>
<dbReference type="Proteomes" id="UP000291832">
    <property type="component" value="Unassembled WGS sequence"/>
</dbReference>
<dbReference type="AlphaFoldDB" id="A0A4V6MBH6"/>
<dbReference type="GO" id="GO:0006355">
    <property type="term" value="P:regulation of DNA-templated transcription"/>
    <property type="evidence" value="ECO:0007669"/>
    <property type="project" value="InterPro"/>
</dbReference>
<dbReference type="InterPro" id="IPR000792">
    <property type="entry name" value="Tscrpt_reg_LuxR_C"/>
</dbReference>
<evidence type="ECO:0000313" key="5">
    <source>
        <dbReference type="Proteomes" id="UP000291832"/>
    </source>
</evidence>
<dbReference type="InterPro" id="IPR016032">
    <property type="entry name" value="Sig_transdc_resp-reg_C-effctor"/>
</dbReference>
<dbReference type="Gene3D" id="3.40.50.300">
    <property type="entry name" value="P-loop containing nucleotide triphosphate hydrolases"/>
    <property type="match status" value="1"/>
</dbReference>
<dbReference type="Pfam" id="PF00196">
    <property type="entry name" value="GerE"/>
    <property type="match status" value="1"/>
</dbReference>
<protein>
    <submittedName>
        <fullName evidence="4">LuxR family maltose regulon positive regulatory protein</fullName>
    </submittedName>
</protein>
<keyword evidence="1" id="KW-0238">DNA-binding</keyword>
<feature type="domain" description="HTH luxR-type" evidence="3">
    <location>
        <begin position="811"/>
        <end position="876"/>
    </location>
</feature>
<dbReference type="Pfam" id="PF25873">
    <property type="entry name" value="WHD_MalT"/>
    <property type="match status" value="1"/>
</dbReference>
<proteinExistence type="predicted"/>
<dbReference type="InterPro" id="IPR041664">
    <property type="entry name" value="AAA_16"/>
</dbReference>
<sequence length="878" mass="92290">METRIRKRAAPRTTPPQLGGGDTRRPRLIARLDAALRGPWSTTLVSAPGGSGKTRLLTQWAAELHARHGANVAWLTLDTDTDTDTDTDGVTALYAALAQLADPVVVRALGAAREEATAGVETAHEARLLARAVSATARPTVVIIDDVHLARSARLSTGIDAFARSVAGASHVVLCGRGGPDRGFLRSKLRGVALELGGDDLAFTPQEVQRYFADRGARVSQGQVASILRSTSGSAAALRLVELGIVTASPGAAFTLIGEIAETADGGDELLAGLDAHTREFLIRTAVPESFSAGLARALTDDPHTGARIQQLVRLHVAAEDSAAQPPRYRYHPRLRGALRARSGEATVPEREVHGRAAAWLADQREWLPALTHAVLASGSGAIAPIVRRCGMQLVLSGHADRVIDLLATAPETVSAEPGVRLLRAAAALALGDEAPAVALSGAPGSPPTSARGGPDPVERLWRRGLELQVAVRRGGVAAVLAQHDPSAEPCANEPQLHAYAHLHAGMGALYAGRLDQADASAGTARDLARAGGMPAAELQAAAVGVTVALFRGRLSDTLHSLDQLEHRWRELGAPTNEYLQIARLWRGWAMFERLDTGGAADLIGRVAPGVLAGHEDAIARGVRGMLALFGTPAADDHEAAAVEIVQHLTPWERQPLPPHWYATAGVPAVHALNRLGQLDQRDRLLAGLTQSCGWSGDIAVMHAIARLHDGDLAGARAAVGDVIDGSSVCLCDASMIDAWLVQAALEVTHDRPECAQAALTVALQLAAPEGFTRAFLAVGPVVMRLLLARATTAARGPFATAVRAALIAAGGGANTELTERERVVLRGLLEKATLRAIAEQEYVSMNTVKTHVRNIYRKLGVSDRESLAIAAHSLAAE</sequence>
<dbReference type="PANTHER" id="PTHR43214:SF43">
    <property type="entry name" value="TWO-COMPONENT RESPONSE REGULATOR"/>
    <property type="match status" value="1"/>
</dbReference>
<dbReference type="InterPro" id="IPR039420">
    <property type="entry name" value="WalR-like"/>
</dbReference>
<evidence type="ECO:0000256" key="1">
    <source>
        <dbReference type="ARBA" id="ARBA00023125"/>
    </source>
</evidence>
<evidence type="ECO:0000256" key="2">
    <source>
        <dbReference type="SAM" id="MobiDB-lite"/>
    </source>
</evidence>
<dbReference type="InterPro" id="IPR059106">
    <property type="entry name" value="WHD_MalT"/>
</dbReference>
<comment type="caution">
    <text evidence="4">The sequence shown here is derived from an EMBL/GenBank/DDBJ whole genome shotgun (WGS) entry which is preliminary data.</text>
</comment>
<accession>A0A4V6MBH6</accession>
<dbReference type="InterPro" id="IPR003593">
    <property type="entry name" value="AAA+_ATPase"/>
</dbReference>
<dbReference type="PROSITE" id="PS50043">
    <property type="entry name" value="HTH_LUXR_2"/>
    <property type="match status" value="1"/>
</dbReference>
<dbReference type="CDD" id="cd06170">
    <property type="entry name" value="LuxR_C_like"/>
    <property type="match status" value="1"/>
</dbReference>
<organism evidence="4 5">
    <name type="scientific">Leucobacter luti</name>
    <dbReference type="NCBI Taxonomy" id="340320"/>
    <lineage>
        <taxon>Bacteria</taxon>
        <taxon>Bacillati</taxon>
        <taxon>Actinomycetota</taxon>
        <taxon>Actinomycetes</taxon>
        <taxon>Micrococcales</taxon>
        <taxon>Microbacteriaceae</taxon>
        <taxon>Leucobacter</taxon>
    </lineage>
</organism>
<feature type="region of interest" description="Disordered" evidence="2">
    <location>
        <begin position="1"/>
        <end position="24"/>
    </location>
</feature>
<dbReference type="GO" id="GO:0003677">
    <property type="term" value="F:DNA binding"/>
    <property type="evidence" value="ECO:0007669"/>
    <property type="project" value="UniProtKB-KW"/>
</dbReference>
<dbReference type="InterPro" id="IPR036388">
    <property type="entry name" value="WH-like_DNA-bd_sf"/>
</dbReference>
<dbReference type="Pfam" id="PF13191">
    <property type="entry name" value="AAA_16"/>
    <property type="match status" value="1"/>
</dbReference>
<dbReference type="Gene3D" id="1.25.40.10">
    <property type="entry name" value="Tetratricopeptide repeat domain"/>
    <property type="match status" value="1"/>
</dbReference>
<dbReference type="Gene3D" id="1.10.10.10">
    <property type="entry name" value="Winged helix-like DNA-binding domain superfamily/Winged helix DNA-binding domain"/>
    <property type="match status" value="1"/>
</dbReference>
<dbReference type="RefSeq" id="WP_130455232.1">
    <property type="nucleotide sequence ID" value="NZ_QYAG01000003.1"/>
</dbReference>
<gene>
    <name evidence="4" type="ORF">EV139_2848</name>
</gene>
<dbReference type="InterPro" id="IPR027417">
    <property type="entry name" value="P-loop_NTPase"/>
</dbReference>
<dbReference type="SMART" id="SM00382">
    <property type="entry name" value="AAA"/>
    <property type="match status" value="1"/>
</dbReference>
<dbReference type="PANTHER" id="PTHR43214">
    <property type="entry name" value="TWO-COMPONENT RESPONSE REGULATOR"/>
    <property type="match status" value="1"/>
</dbReference>
<reference evidence="4 5" key="1">
    <citation type="journal article" date="2015" name="Stand. Genomic Sci.">
        <title>Genomic Encyclopedia of Bacterial and Archaeal Type Strains, Phase III: the genomes of soil and plant-associated and newly described type strains.</title>
        <authorList>
            <person name="Whitman W.B."/>
            <person name="Woyke T."/>
            <person name="Klenk H.P."/>
            <person name="Zhou Y."/>
            <person name="Lilburn T.G."/>
            <person name="Beck B.J."/>
            <person name="De Vos P."/>
            <person name="Vandamme P."/>
            <person name="Eisen J.A."/>
            <person name="Garrity G."/>
            <person name="Hugenholtz P."/>
            <person name="Kyrpides N.C."/>
        </authorList>
    </citation>
    <scope>NUCLEOTIDE SEQUENCE [LARGE SCALE GENOMIC DNA]</scope>
    <source>
        <strain evidence="4 5">RF6</strain>
    </source>
</reference>
<dbReference type="InterPro" id="IPR011990">
    <property type="entry name" value="TPR-like_helical_dom_sf"/>
</dbReference>
<dbReference type="SMART" id="SM00421">
    <property type="entry name" value="HTH_LUXR"/>
    <property type="match status" value="1"/>
</dbReference>
<dbReference type="EMBL" id="SHKI01000007">
    <property type="protein sequence ID" value="RZT61099.1"/>
    <property type="molecule type" value="Genomic_DNA"/>
</dbReference>
<evidence type="ECO:0000259" key="3">
    <source>
        <dbReference type="PROSITE" id="PS50043"/>
    </source>
</evidence>